<sequence length="181" mass="20998">MTKDIENYCRSCETCQAFKHNRPAPIPMQSMIISDVWDSIAVDVLEIISPNGLMHYPCRTKRQQPLLNTLQAYSADLVRQNHSTRIRNQENSDFLLPPAKGRNGRKKQQDEIARKPFYNRWNNFFGMVIGWFYHCLANGCRVYLQGSSSEIHAPLHEVSFDNVCQLRDLKGYTADYTLLVR</sequence>
<dbReference type="AlphaFoldDB" id="A0A5S6R2D5"/>
<feature type="region of interest" description="Disordered" evidence="1">
    <location>
        <begin position="89"/>
        <end position="110"/>
    </location>
</feature>
<dbReference type="Proteomes" id="UP000046395">
    <property type="component" value="Unassembled WGS sequence"/>
</dbReference>
<evidence type="ECO:0000256" key="1">
    <source>
        <dbReference type="SAM" id="MobiDB-lite"/>
    </source>
</evidence>
<organism evidence="2 3">
    <name type="scientific">Trichuris muris</name>
    <name type="common">Mouse whipworm</name>
    <dbReference type="NCBI Taxonomy" id="70415"/>
    <lineage>
        <taxon>Eukaryota</taxon>
        <taxon>Metazoa</taxon>
        <taxon>Ecdysozoa</taxon>
        <taxon>Nematoda</taxon>
        <taxon>Enoplea</taxon>
        <taxon>Dorylaimia</taxon>
        <taxon>Trichinellida</taxon>
        <taxon>Trichuridae</taxon>
        <taxon>Trichuris</taxon>
    </lineage>
</organism>
<dbReference type="WBParaSite" id="TMUE_3000013811.1">
    <property type="protein sequence ID" value="TMUE_3000013811.1"/>
    <property type="gene ID" value="WBGene00302036"/>
</dbReference>
<reference evidence="3" key="1">
    <citation type="submission" date="2019-12" db="UniProtKB">
        <authorList>
            <consortium name="WormBaseParasite"/>
        </authorList>
    </citation>
    <scope>IDENTIFICATION</scope>
</reference>
<accession>A0A5S6R2D5</accession>
<evidence type="ECO:0000313" key="3">
    <source>
        <dbReference type="WBParaSite" id="TMUE_3000013811.1"/>
    </source>
</evidence>
<evidence type="ECO:0000313" key="2">
    <source>
        <dbReference type="Proteomes" id="UP000046395"/>
    </source>
</evidence>
<protein>
    <submittedName>
        <fullName evidence="3">Integrase zinc-binding domain-containing protein</fullName>
    </submittedName>
</protein>
<keyword evidence="2" id="KW-1185">Reference proteome</keyword>
<proteinExistence type="predicted"/>
<name>A0A5S6R2D5_TRIMR</name>